<dbReference type="Proteomes" id="UP001057753">
    <property type="component" value="Unassembled WGS sequence"/>
</dbReference>
<comment type="caution">
    <text evidence="1">The sequence shown here is derived from an EMBL/GenBank/DDBJ whole genome shotgun (WGS) entry which is preliminary data.</text>
</comment>
<protein>
    <recommendedName>
        <fullName evidence="3">YtzH-like protein</fullName>
    </recommendedName>
</protein>
<reference evidence="1" key="1">
    <citation type="submission" date="2020-06" db="EMBL/GenBank/DDBJ databases">
        <title>Insight into the genomes of haloalkaliphilic bacilli from Kenyan soda lakes.</title>
        <authorList>
            <person name="Mwirichia R."/>
            <person name="Villamizar G.C."/>
            <person name="Poehlein A."/>
            <person name="Mugweru J."/>
            <person name="Kipnyargis A."/>
            <person name="Kiplimo D."/>
            <person name="Orwa P."/>
            <person name="Daniel R."/>
        </authorList>
    </citation>
    <scope>NUCLEOTIDE SEQUENCE</scope>
    <source>
        <strain evidence="1">B1096_S55</strain>
    </source>
</reference>
<keyword evidence="2" id="KW-1185">Reference proteome</keyword>
<dbReference type="EMBL" id="JABXYM010000001">
    <property type="protein sequence ID" value="MCR6095470.1"/>
    <property type="molecule type" value="Genomic_DNA"/>
</dbReference>
<organism evidence="1 2">
    <name type="scientific">Salipaludibacillus agaradhaerens</name>
    <name type="common">Bacillus agaradhaerens</name>
    <dbReference type="NCBI Taxonomy" id="76935"/>
    <lineage>
        <taxon>Bacteria</taxon>
        <taxon>Bacillati</taxon>
        <taxon>Bacillota</taxon>
        <taxon>Bacilli</taxon>
        <taxon>Bacillales</taxon>
        <taxon>Bacillaceae</taxon>
    </lineage>
</organism>
<name>A0A9Q4AZX9_SALAG</name>
<dbReference type="Pfam" id="PF14165">
    <property type="entry name" value="YtzH"/>
    <property type="match status" value="1"/>
</dbReference>
<dbReference type="AlphaFoldDB" id="A0A9Q4AZX9"/>
<evidence type="ECO:0008006" key="3">
    <source>
        <dbReference type="Google" id="ProtNLM"/>
    </source>
</evidence>
<sequence length="93" mass="10831">MAINYYHQLTLLKDILANQLTEDYGSHDEFHQLQSLVQSLVQNNATPEDLKQTLLSIEQYAYQHDKEGAHSHLGKVDLDSWIQQVNHESEKFH</sequence>
<proteinExistence type="predicted"/>
<dbReference type="RefSeq" id="WP_169837784.1">
    <property type="nucleotide sequence ID" value="NZ_JABXYM010000001.1"/>
</dbReference>
<accession>A0A9Q4AZX9</accession>
<evidence type="ECO:0000313" key="2">
    <source>
        <dbReference type="Proteomes" id="UP001057753"/>
    </source>
</evidence>
<evidence type="ECO:0000313" key="1">
    <source>
        <dbReference type="EMBL" id="MCR6095470.1"/>
    </source>
</evidence>
<gene>
    <name evidence="1" type="ORF">HXA33_02850</name>
</gene>
<dbReference type="InterPro" id="IPR025547">
    <property type="entry name" value="YtzH"/>
</dbReference>